<proteinExistence type="predicted"/>
<dbReference type="Proteomes" id="UP001476282">
    <property type="component" value="Unassembled WGS sequence"/>
</dbReference>
<keyword evidence="1" id="KW-0472">Membrane</keyword>
<dbReference type="RefSeq" id="WP_353567080.1">
    <property type="nucleotide sequence ID" value="NZ_BAABRI010000011.1"/>
</dbReference>
<reference evidence="2 3" key="1">
    <citation type="submission" date="2024-02" db="EMBL/GenBank/DDBJ databases">
        <title>Haloferula sargassicola NBRC 104335.</title>
        <authorList>
            <person name="Ichikawa N."/>
            <person name="Katano-Makiyama Y."/>
            <person name="Hidaka K."/>
        </authorList>
    </citation>
    <scope>NUCLEOTIDE SEQUENCE [LARGE SCALE GENOMIC DNA]</scope>
    <source>
        <strain evidence="2 3">NBRC 104335</strain>
    </source>
</reference>
<gene>
    <name evidence="2" type="ORF">Hsar01_02180</name>
</gene>
<feature type="transmembrane region" description="Helical" evidence="1">
    <location>
        <begin position="71"/>
        <end position="94"/>
    </location>
</feature>
<comment type="caution">
    <text evidence="2">The sequence shown here is derived from an EMBL/GenBank/DDBJ whole genome shotgun (WGS) entry which is preliminary data.</text>
</comment>
<name>A0ABP9USF6_9BACT</name>
<feature type="transmembrane region" description="Helical" evidence="1">
    <location>
        <begin position="154"/>
        <end position="175"/>
    </location>
</feature>
<evidence type="ECO:0008006" key="4">
    <source>
        <dbReference type="Google" id="ProtNLM"/>
    </source>
</evidence>
<evidence type="ECO:0000313" key="2">
    <source>
        <dbReference type="EMBL" id="GAA5482954.1"/>
    </source>
</evidence>
<evidence type="ECO:0000313" key="3">
    <source>
        <dbReference type="Proteomes" id="UP001476282"/>
    </source>
</evidence>
<keyword evidence="1" id="KW-0812">Transmembrane</keyword>
<protein>
    <recommendedName>
        <fullName evidence="4">DUF1772 domain-containing protein</fullName>
    </recommendedName>
</protein>
<organism evidence="2 3">
    <name type="scientific">Haloferula sargassicola</name>
    <dbReference type="NCBI Taxonomy" id="490096"/>
    <lineage>
        <taxon>Bacteria</taxon>
        <taxon>Pseudomonadati</taxon>
        <taxon>Verrucomicrobiota</taxon>
        <taxon>Verrucomicrobiia</taxon>
        <taxon>Verrucomicrobiales</taxon>
        <taxon>Verrucomicrobiaceae</taxon>
        <taxon>Haloferula</taxon>
    </lineage>
</organism>
<evidence type="ECO:0000256" key="1">
    <source>
        <dbReference type="SAM" id="Phobius"/>
    </source>
</evidence>
<keyword evidence="3" id="KW-1185">Reference proteome</keyword>
<keyword evidence="1" id="KW-1133">Transmembrane helix</keyword>
<sequence>MFLPKLNALSALCALGLFFLPWLDLRCSGRPVLTQTGFQTITGSYKRSADFEIGSRHQIERQLDPDRPPRALLVAGALAATILALLLAFGGMIYGAPDGGALRSGLLAALALVLLVMQDSRGFPLDEETRADRNPHEMAARALVGGTLDVRRTLWFHATLGTLGFSTLIGLNALVDRSRRKR</sequence>
<accession>A0ABP9USF6</accession>
<dbReference type="EMBL" id="BAABRI010000011">
    <property type="protein sequence ID" value="GAA5482954.1"/>
    <property type="molecule type" value="Genomic_DNA"/>
</dbReference>
<feature type="transmembrane region" description="Helical" evidence="1">
    <location>
        <begin position="101"/>
        <end position="118"/>
    </location>
</feature>